<dbReference type="Gene3D" id="3.40.50.150">
    <property type="entry name" value="Vaccinia Virus protein VP39"/>
    <property type="match status" value="1"/>
</dbReference>
<name>A0A6N0NSR5_9CREN</name>
<evidence type="ECO:0000313" key="2">
    <source>
        <dbReference type="Proteomes" id="UP000509301"/>
    </source>
</evidence>
<keyword evidence="1" id="KW-0808">Transferase</keyword>
<dbReference type="KEGG" id="mten:GWK48_00930"/>
<dbReference type="OrthoDB" id="34186at2157"/>
<dbReference type="RefSeq" id="WP_174628755.1">
    <property type="nucleotide sequence ID" value="NZ_CP049074.1"/>
</dbReference>
<evidence type="ECO:0000313" key="1">
    <source>
        <dbReference type="EMBL" id="QKQ99146.1"/>
    </source>
</evidence>
<protein>
    <submittedName>
        <fullName evidence="1">Methylase</fullName>
    </submittedName>
</protein>
<reference evidence="1 2" key="1">
    <citation type="submission" date="2020-02" db="EMBL/GenBank/DDBJ databases">
        <title>Comparative genome analysis reveals the metabolism and evolution of the thermophilic archaeal genus Metallosphaera.</title>
        <authorList>
            <person name="Jiang C."/>
        </authorList>
    </citation>
    <scope>NUCLEOTIDE SEQUENCE [LARGE SCALE GENOMIC DNA]</scope>
    <source>
        <strain evidence="1 2">Ric-A</strain>
    </source>
</reference>
<keyword evidence="1" id="KW-0489">Methyltransferase</keyword>
<dbReference type="SUPFAM" id="SSF53335">
    <property type="entry name" value="S-adenosyl-L-methionine-dependent methyltransferases"/>
    <property type="match status" value="1"/>
</dbReference>
<dbReference type="InterPro" id="IPR029063">
    <property type="entry name" value="SAM-dependent_MTases_sf"/>
</dbReference>
<keyword evidence="2" id="KW-1185">Reference proteome</keyword>
<dbReference type="EMBL" id="CP049074">
    <property type="protein sequence ID" value="QKQ99146.1"/>
    <property type="molecule type" value="Genomic_DNA"/>
</dbReference>
<dbReference type="GeneID" id="55640466"/>
<dbReference type="AlphaFoldDB" id="A0A6N0NSR5"/>
<gene>
    <name evidence="1" type="ORF">GWK48_00930</name>
</gene>
<dbReference type="GO" id="GO:0008168">
    <property type="term" value="F:methyltransferase activity"/>
    <property type="evidence" value="ECO:0007669"/>
    <property type="project" value="UniProtKB-KW"/>
</dbReference>
<dbReference type="GO" id="GO:0032259">
    <property type="term" value="P:methylation"/>
    <property type="evidence" value="ECO:0007669"/>
    <property type="project" value="UniProtKB-KW"/>
</dbReference>
<organism evidence="1 2">
    <name type="scientific">Metallosphaera tengchongensis</name>
    <dbReference type="NCBI Taxonomy" id="1532350"/>
    <lineage>
        <taxon>Archaea</taxon>
        <taxon>Thermoproteota</taxon>
        <taxon>Thermoprotei</taxon>
        <taxon>Sulfolobales</taxon>
        <taxon>Sulfolobaceae</taxon>
        <taxon>Metallosphaera</taxon>
    </lineage>
</organism>
<accession>A0A6N0NSR5</accession>
<dbReference type="Proteomes" id="UP000509301">
    <property type="component" value="Chromosome"/>
</dbReference>
<proteinExistence type="predicted"/>
<sequence>MSLTFLIDDKEKISPLWRSLSFISVNGRIEVINASMGRTSVLPAGDVLIGRDMLRGEMDVLSMIYPFVVNNQEVVRYHKTVADYPQLQLRGRKLGVGWCDEDFVACISKRRGENVISLHPFPFKDEVFDYVLIYEILDYDLVREAYRVTKKGGKLMILIRDEIFGGVKPSIALKFMVKFQVSSVSLKGGFWVIEGVKGVTGFRKK</sequence>